<organism evidence="2 3">
    <name type="scientific">Ilex paraguariensis</name>
    <name type="common">yerba mate</name>
    <dbReference type="NCBI Taxonomy" id="185542"/>
    <lineage>
        <taxon>Eukaryota</taxon>
        <taxon>Viridiplantae</taxon>
        <taxon>Streptophyta</taxon>
        <taxon>Embryophyta</taxon>
        <taxon>Tracheophyta</taxon>
        <taxon>Spermatophyta</taxon>
        <taxon>Magnoliopsida</taxon>
        <taxon>eudicotyledons</taxon>
        <taxon>Gunneridae</taxon>
        <taxon>Pentapetalae</taxon>
        <taxon>asterids</taxon>
        <taxon>campanulids</taxon>
        <taxon>Aquifoliales</taxon>
        <taxon>Aquifoliaceae</taxon>
        <taxon>Ilex</taxon>
    </lineage>
</organism>
<dbReference type="EMBL" id="CAUOFW020007113">
    <property type="protein sequence ID" value="CAK9177668.1"/>
    <property type="molecule type" value="Genomic_DNA"/>
</dbReference>
<evidence type="ECO:0000313" key="3">
    <source>
        <dbReference type="Proteomes" id="UP001642360"/>
    </source>
</evidence>
<sequence>MRPATHCIKRSLTTVHPSSDTSTFSKGDNPSKPECSTPSLKSISKIITQCKMAYLWETTRNDLYIDNVIFIIKEHIPNLKSSQFGRFGNHLIELGPNDRGIANIYDFEIINAHQYQCV</sequence>
<evidence type="ECO:0000256" key="1">
    <source>
        <dbReference type="SAM" id="MobiDB-lite"/>
    </source>
</evidence>
<dbReference type="AlphaFoldDB" id="A0ABC8U7C3"/>
<evidence type="ECO:0000313" key="2">
    <source>
        <dbReference type="EMBL" id="CAK9177668.1"/>
    </source>
</evidence>
<keyword evidence="3" id="KW-1185">Reference proteome</keyword>
<accession>A0ABC8U7C3</accession>
<name>A0ABC8U7C3_9AQUA</name>
<gene>
    <name evidence="2" type="ORF">ILEXP_LOCUS47588</name>
</gene>
<reference evidence="2 3" key="1">
    <citation type="submission" date="2024-02" db="EMBL/GenBank/DDBJ databases">
        <authorList>
            <person name="Vignale AGUSTIN F."/>
            <person name="Sosa J E."/>
            <person name="Modenutti C."/>
        </authorList>
    </citation>
    <scope>NUCLEOTIDE SEQUENCE [LARGE SCALE GENOMIC DNA]</scope>
</reference>
<comment type="caution">
    <text evidence="2">The sequence shown here is derived from an EMBL/GenBank/DDBJ whole genome shotgun (WGS) entry which is preliminary data.</text>
</comment>
<feature type="region of interest" description="Disordered" evidence="1">
    <location>
        <begin position="15"/>
        <end position="38"/>
    </location>
</feature>
<protein>
    <submittedName>
        <fullName evidence="2">Uncharacterized protein</fullName>
    </submittedName>
</protein>
<dbReference type="Proteomes" id="UP001642360">
    <property type="component" value="Unassembled WGS sequence"/>
</dbReference>
<proteinExistence type="predicted"/>